<feature type="region of interest" description="Disordered" evidence="1">
    <location>
        <begin position="353"/>
        <end position="373"/>
    </location>
</feature>
<dbReference type="PANTHER" id="PTHR34112">
    <property type="entry name" value="C-JUN-AMINO-TERMINAL KINASE-INTERACTING PROTEIN"/>
    <property type="match status" value="1"/>
</dbReference>
<accession>A0A7I8KES9</accession>
<dbReference type="EMBL" id="LR746268">
    <property type="protein sequence ID" value="CAA7395726.1"/>
    <property type="molecule type" value="Genomic_DNA"/>
</dbReference>
<evidence type="ECO:0000313" key="3">
    <source>
        <dbReference type="Proteomes" id="UP000663760"/>
    </source>
</evidence>
<proteinExistence type="predicted"/>
<gene>
    <name evidence="2" type="ORF">SI8410_05006389</name>
</gene>
<name>A0A7I8KES9_SPIIN</name>
<feature type="compositionally biased region" description="Low complexity" evidence="1">
    <location>
        <begin position="28"/>
        <end position="47"/>
    </location>
</feature>
<dbReference type="Proteomes" id="UP000663760">
    <property type="component" value="Chromosome 5"/>
</dbReference>
<evidence type="ECO:0000313" key="2">
    <source>
        <dbReference type="EMBL" id="CAA7395726.1"/>
    </source>
</evidence>
<keyword evidence="3" id="KW-1185">Reference proteome</keyword>
<dbReference type="PANTHER" id="PTHR34112:SF13">
    <property type="entry name" value="OS04G0448200 PROTEIN"/>
    <property type="match status" value="1"/>
</dbReference>
<organism evidence="2 3">
    <name type="scientific">Spirodela intermedia</name>
    <name type="common">Intermediate duckweed</name>
    <dbReference type="NCBI Taxonomy" id="51605"/>
    <lineage>
        <taxon>Eukaryota</taxon>
        <taxon>Viridiplantae</taxon>
        <taxon>Streptophyta</taxon>
        <taxon>Embryophyta</taxon>
        <taxon>Tracheophyta</taxon>
        <taxon>Spermatophyta</taxon>
        <taxon>Magnoliopsida</taxon>
        <taxon>Liliopsida</taxon>
        <taxon>Araceae</taxon>
        <taxon>Lemnoideae</taxon>
        <taxon>Spirodela</taxon>
    </lineage>
</organism>
<sequence>MEKNEIDPTASNSGKKFEPAFAPEWLKTGTTAATTTAGSSNQTSGSSLHSDDHGAATISRNKSLGSGFDHESPRPSVFVDRSSMSYRRSYTANGSFGHDKDISAQSRPSSSFGRNSRERDWEKDIDFHDKDKFSNLENGIGDVLDNMPSRSEKDMLRRSQSMITGRASNAWTKRAGGDAINVISSGNGTSGIGKASFEREFPHLGAEDKQGPPEIGRVSSPGVSSAVQSIPLYSSAIIGGDGWTSALAEMPVTVGGNGTVFSSVQQTSPAIITAVPSTGTGLNMAEALVQTPFRTRASPKVADDTQRLEELAIKKSRQLIPVTPSSPKTSVNFAEKLKSKGSRVGDLSVKVGQQPLAQPGSHPFRGSSRSDMLKTPQIGNFQVLNREKNGVSPTARDGASLTSAFRGLNPVAVSPSAATAATPPMKSPRTIKANGKSTGLSVAAFGDKKSVSHQNRSDFFNSLRKKTSESPLTSNPDPNYDPLSTLEKSDEQMVGSTSGSACHQVKDVGLVDSGLESAARSSGDKPHRSSSLCEEKSSCFDPAEEERLLRLFGWKEDAGEGEEALTAEEIDAFIEEYEKLRPSSKFCHRNLRLAKTMLTDMGGGASC</sequence>
<protein>
    <submittedName>
        <fullName evidence="2">Uncharacterized protein</fullName>
    </submittedName>
</protein>
<feature type="region of interest" description="Disordered" evidence="1">
    <location>
        <begin position="454"/>
        <end position="501"/>
    </location>
</feature>
<feature type="compositionally biased region" description="Polar residues" evidence="1">
    <location>
        <begin position="82"/>
        <end position="94"/>
    </location>
</feature>
<feature type="region of interest" description="Disordered" evidence="1">
    <location>
        <begin position="415"/>
        <end position="435"/>
    </location>
</feature>
<feature type="compositionally biased region" description="Polar residues" evidence="1">
    <location>
        <begin position="103"/>
        <end position="114"/>
    </location>
</feature>
<reference evidence="2" key="1">
    <citation type="submission" date="2020-02" db="EMBL/GenBank/DDBJ databases">
        <authorList>
            <person name="Scholz U."/>
            <person name="Mascher M."/>
            <person name="Fiebig A."/>
        </authorList>
    </citation>
    <scope>NUCLEOTIDE SEQUENCE</scope>
</reference>
<dbReference type="AlphaFoldDB" id="A0A7I8KES9"/>
<dbReference type="OrthoDB" id="1917528at2759"/>
<feature type="compositionally biased region" description="Low complexity" evidence="1">
    <location>
        <begin position="415"/>
        <end position="424"/>
    </location>
</feature>
<evidence type="ECO:0000256" key="1">
    <source>
        <dbReference type="SAM" id="MobiDB-lite"/>
    </source>
</evidence>
<feature type="region of interest" description="Disordered" evidence="1">
    <location>
        <begin position="1"/>
        <end position="123"/>
    </location>
</feature>